<dbReference type="Pfam" id="PF04434">
    <property type="entry name" value="SWIM"/>
    <property type="match status" value="1"/>
</dbReference>
<evidence type="ECO:0000256" key="1">
    <source>
        <dbReference type="ARBA" id="ARBA00022723"/>
    </source>
</evidence>
<evidence type="ECO:0000256" key="3">
    <source>
        <dbReference type="ARBA" id="ARBA00022833"/>
    </source>
</evidence>
<dbReference type="SMART" id="SM00575">
    <property type="entry name" value="ZnF_PMZ"/>
    <property type="match status" value="1"/>
</dbReference>
<comment type="caution">
    <text evidence="6">The sequence shown here is derived from an EMBL/GenBank/DDBJ whole genome shotgun (WGS) entry which is preliminary data.</text>
</comment>
<reference evidence="6" key="1">
    <citation type="journal article" date="2023" name="bioRxiv">
        <title>Improved chromosome-level genome assembly for marigold (Tagetes erecta).</title>
        <authorList>
            <person name="Jiang F."/>
            <person name="Yuan L."/>
            <person name="Wang S."/>
            <person name="Wang H."/>
            <person name="Xu D."/>
            <person name="Wang A."/>
            <person name="Fan W."/>
        </authorList>
    </citation>
    <scope>NUCLEOTIDE SEQUENCE</scope>
    <source>
        <strain evidence="6">WSJ</strain>
        <tissue evidence="6">Leaf</tissue>
    </source>
</reference>
<dbReference type="Proteomes" id="UP001229421">
    <property type="component" value="Unassembled WGS sequence"/>
</dbReference>
<sequence>MNLSIGFSSCLFGRFKPLVGFWIGIEFIPVINGDYGRSMWLFVVYDEVVVSYYVETYKGVGVRLVSPISGKVSYIPSANSSIKPVVGMKFNSIEEAFTFYKAYALSSGFTIRKHTEYIGKTKGVLRYFVCSKQGFKKRRAFNSLNDKNKKGKQMRRKPSSRIGCDAHVKLRVLDGKCEIYYFKEQHNHFFVHKEDVMFLPAARRVDHVKESAIQALAAINIGPVRAFNILKSLMGGYAEVGATKADFKNYKRDLNKYIGEYDADMIVQLILNKKKHLPNFTCEYTVKEDGTLGGLFWADDVSKTNYMMFGDVVGFDATYRSNKYDMVFVPFTGIDNHNRNVTLGAAILGSETADAYRWLLRTYINTFGIPPQVIVTDQDAAMKRAILDVLPNSRHRLCMWHIWDKVTAKVGSVLCNTTDFKKRMADIVWTDSITPDEFEKQWDIILSDFGLSNHSWLHEIYGLRKDWIPAYYQDEKLSGLMRTTSRCESENHFFNQFCNPTSTLVEFYGHFESAMEAQRYEHRKNDHDTRYTEPELWSAFILEKQAAQIFTRTIFLDQQLEIDDALNNCLSISVVHLNGVSNYEIKDFLQPCSEYFKVMIRIEDMTLSCSCNRFDQFGLICRHIFYVLRVSDVKEYPKKYVLRRWTRDAVPNSSLRPEFIPEGCDKNWYEVEAIVRDIKATNDYIINRLVTNKEELSGYCDYLKSYKSKADEVEMVAPPLSRKARFASITGMEEKNEVKIRVPIKQRTKGRPKRLKSAREIAISQAVSLAGKKLRKCGFCKEPGHTQRTCGLYIQSIKRSSSSSTGQASSSSAAVDPIVSAVDPIVP</sequence>
<dbReference type="InterPro" id="IPR006564">
    <property type="entry name" value="Znf_PMZ"/>
</dbReference>
<dbReference type="Pfam" id="PF10551">
    <property type="entry name" value="MULE"/>
    <property type="match status" value="1"/>
</dbReference>
<dbReference type="PROSITE" id="PS50966">
    <property type="entry name" value="ZF_SWIM"/>
    <property type="match status" value="1"/>
</dbReference>
<organism evidence="6 7">
    <name type="scientific">Tagetes erecta</name>
    <name type="common">African marigold</name>
    <dbReference type="NCBI Taxonomy" id="13708"/>
    <lineage>
        <taxon>Eukaryota</taxon>
        <taxon>Viridiplantae</taxon>
        <taxon>Streptophyta</taxon>
        <taxon>Embryophyta</taxon>
        <taxon>Tracheophyta</taxon>
        <taxon>Spermatophyta</taxon>
        <taxon>Magnoliopsida</taxon>
        <taxon>eudicotyledons</taxon>
        <taxon>Gunneridae</taxon>
        <taxon>Pentapetalae</taxon>
        <taxon>asterids</taxon>
        <taxon>campanulids</taxon>
        <taxon>Asterales</taxon>
        <taxon>Asteraceae</taxon>
        <taxon>Asteroideae</taxon>
        <taxon>Heliantheae alliance</taxon>
        <taxon>Tageteae</taxon>
        <taxon>Tagetes</taxon>
    </lineage>
</organism>
<dbReference type="PANTHER" id="PTHR47718">
    <property type="entry name" value="OS01G0519700 PROTEIN"/>
    <property type="match status" value="1"/>
</dbReference>
<dbReference type="EMBL" id="JAUHHV010000010">
    <property type="protein sequence ID" value="KAK1411511.1"/>
    <property type="molecule type" value="Genomic_DNA"/>
</dbReference>
<dbReference type="AlphaFoldDB" id="A0AAD8NKD2"/>
<dbReference type="GO" id="GO:0008270">
    <property type="term" value="F:zinc ion binding"/>
    <property type="evidence" value="ECO:0007669"/>
    <property type="project" value="UniProtKB-KW"/>
</dbReference>
<dbReference type="InterPro" id="IPR004330">
    <property type="entry name" value="FAR1_DNA_bnd_dom"/>
</dbReference>
<accession>A0AAD8NKD2</accession>
<dbReference type="InterPro" id="IPR018289">
    <property type="entry name" value="MULE_transposase_dom"/>
</dbReference>
<dbReference type="Pfam" id="PF03101">
    <property type="entry name" value="FAR1"/>
    <property type="match status" value="1"/>
</dbReference>
<gene>
    <name evidence="6" type="ORF">QVD17_38060</name>
</gene>
<dbReference type="PANTHER" id="PTHR47718:SF17">
    <property type="entry name" value="PROTEIN FAR1-RELATED SEQUENCE 5-LIKE"/>
    <property type="match status" value="1"/>
</dbReference>
<evidence type="ECO:0000313" key="6">
    <source>
        <dbReference type="EMBL" id="KAK1411511.1"/>
    </source>
</evidence>
<dbReference type="InterPro" id="IPR007527">
    <property type="entry name" value="Znf_SWIM"/>
</dbReference>
<keyword evidence="2 4" id="KW-0863">Zinc-finger</keyword>
<evidence type="ECO:0000256" key="2">
    <source>
        <dbReference type="ARBA" id="ARBA00022771"/>
    </source>
</evidence>
<name>A0AAD8NKD2_TARER</name>
<proteinExistence type="predicted"/>
<feature type="domain" description="SWIM-type" evidence="5">
    <location>
        <begin position="596"/>
        <end position="632"/>
    </location>
</feature>
<keyword evidence="1" id="KW-0479">Metal-binding</keyword>
<evidence type="ECO:0000313" key="7">
    <source>
        <dbReference type="Proteomes" id="UP001229421"/>
    </source>
</evidence>
<evidence type="ECO:0000256" key="4">
    <source>
        <dbReference type="PROSITE-ProRule" id="PRU00325"/>
    </source>
</evidence>
<protein>
    <recommendedName>
        <fullName evidence="5">SWIM-type domain-containing protein</fullName>
    </recommendedName>
</protein>
<evidence type="ECO:0000259" key="5">
    <source>
        <dbReference type="PROSITE" id="PS50966"/>
    </source>
</evidence>
<keyword evidence="7" id="KW-1185">Reference proteome</keyword>
<keyword evidence="3" id="KW-0862">Zinc</keyword>